<dbReference type="Proteomes" id="UP000053989">
    <property type="component" value="Unassembled WGS sequence"/>
</dbReference>
<accession>A0A0C3E430</accession>
<dbReference type="AlphaFoldDB" id="A0A0C3E430"/>
<reference evidence="1 2" key="1">
    <citation type="submission" date="2014-04" db="EMBL/GenBank/DDBJ databases">
        <authorList>
            <consortium name="DOE Joint Genome Institute"/>
            <person name="Kuo A."/>
            <person name="Kohler A."/>
            <person name="Nagy L.G."/>
            <person name="Floudas D."/>
            <person name="Copeland A."/>
            <person name="Barry K.W."/>
            <person name="Cichocki N."/>
            <person name="Veneault-Fourrey C."/>
            <person name="LaButti K."/>
            <person name="Lindquist E.A."/>
            <person name="Lipzen A."/>
            <person name="Lundell T."/>
            <person name="Morin E."/>
            <person name="Murat C."/>
            <person name="Sun H."/>
            <person name="Tunlid A."/>
            <person name="Henrissat B."/>
            <person name="Grigoriev I.V."/>
            <person name="Hibbett D.S."/>
            <person name="Martin F."/>
            <person name="Nordberg H.P."/>
            <person name="Cantor M.N."/>
            <person name="Hua S.X."/>
        </authorList>
    </citation>
    <scope>NUCLEOTIDE SEQUENCE [LARGE SCALE GENOMIC DNA]</scope>
    <source>
        <strain evidence="1 2">Foug A</strain>
    </source>
</reference>
<proteinExistence type="predicted"/>
<sequence>MSRGEWAASSVRRRDAHWSPDHTFLKLAMKSVRQTSRYAVEASRSSSSANRIPS</sequence>
<name>A0A0C3E430_9AGAM</name>
<protein>
    <submittedName>
        <fullName evidence="1">Uncharacterized protein</fullName>
    </submittedName>
</protein>
<evidence type="ECO:0000313" key="2">
    <source>
        <dbReference type="Proteomes" id="UP000053989"/>
    </source>
</evidence>
<reference evidence="2" key="2">
    <citation type="submission" date="2015-01" db="EMBL/GenBank/DDBJ databases">
        <title>Evolutionary Origins and Diversification of the Mycorrhizal Mutualists.</title>
        <authorList>
            <consortium name="DOE Joint Genome Institute"/>
            <consortium name="Mycorrhizal Genomics Consortium"/>
            <person name="Kohler A."/>
            <person name="Kuo A."/>
            <person name="Nagy L.G."/>
            <person name="Floudas D."/>
            <person name="Copeland A."/>
            <person name="Barry K.W."/>
            <person name="Cichocki N."/>
            <person name="Veneault-Fourrey C."/>
            <person name="LaButti K."/>
            <person name="Lindquist E.A."/>
            <person name="Lipzen A."/>
            <person name="Lundell T."/>
            <person name="Morin E."/>
            <person name="Murat C."/>
            <person name="Riley R."/>
            <person name="Ohm R."/>
            <person name="Sun H."/>
            <person name="Tunlid A."/>
            <person name="Henrissat B."/>
            <person name="Grigoriev I.V."/>
            <person name="Hibbett D.S."/>
            <person name="Martin F."/>
        </authorList>
    </citation>
    <scope>NUCLEOTIDE SEQUENCE [LARGE SCALE GENOMIC DNA]</scope>
    <source>
        <strain evidence="2">Foug A</strain>
    </source>
</reference>
<dbReference type="EMBL" id="KN822012">
    <property type="protein sequence ID" value="KIM67570.1"/>
    <property type="molecule type" value="Genomic_DNA"/>
</dbReference>
<gene>
    <name evidence="1" type="ORF">SCLCIDRAFT_1210221</name>
</gene>
<keyword evidence="2" id="KW-1185">Reference proteome</keyword>
<dbReference type="HOGENOM" id="CLU_3051770_0_0_1"/>
<dbReference type="InParanoid" id="A0A0C3E430"/>
<evidence type="ECO:0000313" key="1">
    <source>
        <dbReference type="EMBL" id="KIM67570.1"/>
    </source>
</evidence>
<organism evidence="1 2">
    <name type="scientific">Scleroderma citrinum Foug A</name>
    <dbReference type="NCBI Taxonomy" id="1036808"/>
    <lineage>
        <taxon>Eukaryota</taxon>
        <taxon>Fungi</taxon>
        <taxon>Dikarya</taxon>
        <taxon>Basidiomycota</taxon>
        <taxon>Agaricomycotina</taxon>
        <taxon>Agaricomycetes</taxon>
        <taxon>Agaricomycetidae</taxon>
        <taxon>Boletales</taxon>
        <taxon>Sclerodermatineae</taxon>
        <taxon>Sclerodermataceae</taxon>
        <taxon>Scleroderma</taxon>
    </lineage>
</organism>